<evidence type="ECO:0000313" key="1">
    <source>
        <dbReference type="EMBL" id="EKJ99415.1"/>
    </source>
</evidence>
<evidence type="ECO:0000313" key="2">
    <source>
        <dbReference type="Proteomes" id="UP000007993"/>
    </source>
</evidence>
<name>K5E0Y8_RHOBT</name>
<proteinExistence type="predicted"/>
<gene>
    <name evidence="1" type="ORF">RBSH_05299</name>
</gene>
<dbReference type="Proteomes" id="UP000007993">
    <property type="component" value="Unassembled WGS sequence"/>
</dbReference>
<reference evidence="1 2" key="1">
    <citation type="journal article" date="2013" name="Mar. Genomics">
        <title>Expression of sulfatases in Rhodopirellula baltica and the diversity of sulfatases in the genus Rhodopirellula.</title>
        <authorList>
            <person name="Wegner C.E."/>
            <person name="Richter-Heitmann T."/>
            <person name="Klindworth A."/>
            <person name="Klockow C."/>
            <person name="Richter M."/>
            <person name="Achstetter T."/>
            <person name="Glockner F.O."/>
            <person name="Harder J."/>
        </authorList>
    </citation>
    <scope>NUCLEOTIDE SEQUENCE [LARGE SCALE GENOMIC DNA]</scope>
    <source>
        <strain evidence="1 2">SH28</strain>
    </source>
</reference>
<sequence length="45" mass="5123">MPFDCSRLSCFPGVKRIRSELVLSTAQDLRSADTLNRENIRAEIL</sequence>
<comment type="caution">
    <text evidence="1">The sequence shown here is derived from an EMBL/GenBank/DDBJ whole genome shotgun (WGS) entry which is preliminary data.</text>
</comment>
<dbReference type="PATRIC" id="fig|993517.3.peg.5739"/>
<organism evidence="1 2">
    <name type="scientific">Rhodopirellula baltica SH28</name>
    <dbReference type="NCBI Taxonomy" id="993517"/>
    <lineage>
        <taxon>Bacteria</taxon>
        <taxon>Pseudomonadati</taxon>
        <taxon>Planctomycetota</taxon>
        <taxon>Planctomycetia</taxon>
        <taxon>Pirellulales</taxon>
        <taxon>Pirellulaceae</taxon>
        <taxon>Rhodopirellula</taxon>
    </lineage>
</organism>
<protein>
    <submittedName>
        <fullName evidence="1">Uncharacterized protein</fullName>
    </submittedName>
</protein>
<dbReference type="EMBL" id="AMCW01000146">
    <property type="protein sequence ID" value="EKJ99415.1"/>
    <property type="molecule type" value="Genomic_DNA"/>
</dbReference>
<dbReference type="AlphaFoldDB" id="K5E0Y8"/>
<accession>K5E0Y8</accession>